<name>A0ABX4WAJ9_VIBDI</name>
<evidence type="ECO:0000259" key="2">
    <source>
        <dbReference type="Pfam" id="PF05050"/>
    </source>
</evidence>
<keyword evidence="3" id="KW-0808">Transferase</keyword>
<evidence type="ECO:0000313" key="3">
    <source>
        <dbReference type="EMBL" id="PNI00925.1"/>
    </source>
</evidence>
<evidence type="ECO:0000313" key="4">
    <source>
        <dbReference type="Proteomes" id="UP000236547"/>
    </source>
</evidence>
<keyword evidence="1" id="KW-0175">Coiled coil</keyword>
<dbReference type="GO" id="GO:0032259">
    <property type="term" value="P:methylation"/>
    <property type="evidence" value="ECO:0007669"/>
    <property type="project" value="UniProtKB-KW"/>
</dbReference>
<dbReference type="PANTHER" id="PTHR34009:SF2">
    <property type="entry name" value="PROTEIN STAR"/>
    <property type="match status" value="1"/>
</dbReference>
<dbReference type="Gene3D" id="3.40.50.150">
    <property type="entry name" value="Vaccinia Virus protein VP39"/>
    <property type="match status" value="1"/>
</dbReference>
<dbReference type="EMBL" id="POSM01000011">
    <property type="protein sequence ID" value="PNI00925.1"/>
    <property type="molecule type" value="Genomic_DNA"/>
</dbReference>
<feature type="coiled-coil region" evidence="1">
    <location>
        <begin position="228"/>
        <end position="262"/>
    </location>
</feature>
<dbReference type="Pfam" id="PF05050">
    <property type="entry name" value="Methyltransf_21"/>
    <property type="match status" value="1"/>
</dbReference>
<dbReference type="InterPro" id="IPR006342">
    <property type="entry name" value="FkbM_mtfrase"/>
</dbReference>
<evidence type="ECO:0000256" key="1">
    <source>
        <dbReference type="SAM" id="Coils"/>
    </source>
</evidence>
<reference evidence="3 4" key="1">
    <citation type="submission" date="2018-01" db="EMBL/GenBank/DDBJ databases">
        <title>Draft genome sequences of six Vibrio diazotrophicus strains isolated from deep-sea sediments of the Baltic Sea.</title>
        <authorList>
            <person name="Castillo D."/>
            <person name="Vandieken V."/>
            <person name="Chiang O."/>
            <person name="Middelboe M."/>
        </authorList>
    </citation>
    <scope>NUCLEOTIDE SEQUENCE [LARGE SCALE GENOMIC DNA]</scope>
    <source>
        <strain evidence="3 4">65.10M</strain>
    </source>
</reference>
<keyword evidence="3" id="KW-0489">Methyltransferase</keyword>
<dbReference type="InterPro" id="IPR053202">
    <property type="entry name" value="EGF_Rcpt_Signaling_Reg"/>
</dbReference>
<dbReference type="SUPFAM" id="SSF53335">
    <property type="entry name" value="S-adenosyl-L-methionine-dependent methyltransferases"/>
    <property type="match status" value="1"/>
</dbReference>
<keyword evidence="4" id="KW-1185">Reference proteome</keyword>
<dbReference type="InterPro" id="IPR029063">
    <property type="entry name" value="SAM-dependent_MTases_sf"/>
</dbReference>
<organism evidence="3 4">
    <name type="scientific">Vibrio diazotrophicus</name>
    <dbReference type="NCBI Taxonomy" id="685"/>
    <lineage>
        <taxon>Bacteria</taxon>
        <taxon>Pseudomonadati</taxon>
        <taxon>Pseudomonadota</taxon>
        <taxon>Gammaproteobacteria</taxon>
        <taxon>Vibrionales</taxon>
        <taxon>Vibrionaceae</taxon>
        <taxon>Vibrio</taxon>
    </lineage>
</organism>
<protein>
    <submittedName>
        <fullName evidence="3">FkbM family methyltransferase</fullName>
    </submittedName>
</protein>
<dbReference type="Proteomes" id="UP000236547">
    <property type="component" value="Unassembled WGS sequence"/>
</dbReference>
<dbReference type="GO" id="GO:0008168">
    <property type="term" value="F:methyltransferase activity"/>
    <property type="evidence" value="ECO:0007669"/>
    <property type="project" value="UniProtKB-KW"/>
</dbReference>
<feature type="domain" description="Methyltransferase FkbM" evidence="2">
    <location>
        <begin position="27"/>
        <end position="189"/>
    </location>
</feature>
<dbReference type="RefSeq" id="WP_102968388.1">
    <property type="nucleotide sequence ID" value="NZ_POSM01000011.1"/>
</dbReference>
<dbReference type="PANTHER" id="PTHR34009">
    <property type="entry name" value="PROTEIN STAR"/>
    <property type="match status" value="1"/>
</dbReference>
<accession>A0ABX4WAJ9</accession>
<proteinExistence type="predicted"/>
<sequence>MISYSQNLEDVILWRALKDIKNGFYVDVGAAWPEEHSVTKTFYDNGWKGINVEPNVRHYNRLVSERERDINLQMAVGERAGNLEMTIFSDTGLSTLVPEIADIHSQNGFNRETVTVPVITLLELLEANLPAHQPIHFLKIDVEGLEEQVIKSCDWERFRPWIVVVEATLPLSQAESYEGWDHILISSGYILAYVDGLNRFYLASEHSELLPKLKYPPNVFDEYVLSKQMKLEAKLHGHQQEIKELNQEISTLQSNLAVAEQSSEDFHRRLRDIYSSTSWKITKPIRFIKRFFFEKTSRQQLIIRIKVFIRKIILRCISIISKNQEISLLSKRLLNRFPIIKQRLIRMQKSSFSSLSHYQSDSMSIRASQIYQDIKQAVENNKKDK</sequence>
<gene>
    <name evidence="3" type="ORF">C1O25_09650</name>
</gene>
<comment type="caution">
    <text evidence="3">The sequence shown here is derived from an EMBL/GenBank/DDBJ whole genome shotgun (WGS) entry which is preliminary data.</text>
</comment>
<dbReference type="NCBIfam" id="TIGR01444">
    <property type="entry name" value="fkbM_fam"/>
    <property type="match status" value="1"/>
</dbReference>